<keyword evidence="2 3" id="KW-0808">Transferase</keyword>
<dbReference type="STRING" id="1308866.J416_01369"/>
<name>N4WQD9_9BACI</name>
<sequence>MRIIAGDKKGHTLQTITGKQTRPTTDKVREALFQMIGPFFDGGKCLDLFAGSGSLSFEAISRGMNHAIMIDQYPKAVSILHRNAKQLNMEDHVEIYRNDARRALKAVSKRNLCFDIIFLDPPYAKGYYGQMIEQIHTLRLLTTDGMIVCEHSIDEYMNLDHSAFFEWKRVEYGDTTALTILKKGEE</sequence>
<dbReference type="AlphaFoldDB" id="N4WQD9"/>
<dbReference type="Gene3D" id="3.40.50.150">
    <property type="entry name" value="Vaccinia Virus protein VP39"/>
    <property type="match status" value="1"/>
</dbReference>
<dbReference type="NCBIfam" id="TIGR00095">
    <property type="entry name" value="16S rRNA (guanine(966)-N(2))-methyltransferase RsmD"/>
    <property type="match status" value="1"/>
</dbReference>
<accession>N4WQD9</accession>
<dbReference type="CDD" id="cd02440">
    <property type="entry name" value="AdoMet_MTases"/>
    <property type="match status" value="1"/>
</dbReference>
<gene>
    <name evidence="3" type="ORF">J416_01369</name>
</gene>
<keyword evidence="4" id="KW-1185">Reference proteome</keyword>
<dbReference type="GO" id="GO:0008168">
    <property type="term" value="F:methyltransferase activity"/>
    <property type="evidence" value="ECO:0007669"/>
    <property type="project" value="UniProtKB-KW"/>
</dbReference>
<dbReference type="GO" id="GO:0031167">
    <property type="term" value="P:rRNA methylation"/>
    <property type="evidence" value="ECO:0007669"/>
    <property type="project" value="InterPro"/>
</dbReference>
<dbReference type="PIRSF" id="PIRSF004553">
    <property type="entry name" value="CHP00095"/>
    <property type="match status" value="1"/>
</dbReference>
<dbReference type="OrthoDB" id="9803017at2"/>
<protein>
    <submittedName>
        <fullName evidence="3">Methyltransferase</fullName>
    </submittedName>
</protein>
<dbReference type="PANTHER" id="PTHR43542">
    <property type="entry name" value="METHYLTRANSFERASE"/>
    <property type="match status" value="1"/>
</dbReference>
<dbReference type="PATRIC" id="fig|1308866.3.peg.277"/>
<dbReference type="eggNOG" id="COG0742">
    <property type="taxonomic scope" value="Bacteria"/>
</dbReference>
<dbReference type="Proteomes" id="UP000012283">
    <property type="component" value="Unassembled WGS sequence"/>
</dbReference>
<evidence type="ECO:0000256" key="2">
    <source>
        <dbReference type="ARBA" id="ARBA00022679"/>
    </source>
</evidence>
<dbReference type="PROSITE" id="PS00092">
    <property type="entry name" value="N6_MTASE"/>
    <property type="match status" value="1"/>
</dbReference>
<dbReference type="InterPro" id="IPR002052">
    <property type="entry name" value="DNA_methylase_N6_adenine_CS"/>
</dbReference>
<evidence type="ECO:0000256" key="1">
    <source>
        <dbReference type="ARBA" id="ARBA00022603"/>
    </source>
</evidence>
<keyword evidence="1 3" id="KW-0489">Methyltransferase</keyword>
<dbReference type="RefSeq" id="WP_003463223.1">
    <property type="nucleotide sequence ID" value="NZ_APML01000004.1"/>
</dbReference>
<comment type="caution">
    <text evidence="3">The sequence shown here is derived from an EMBL/GenBank/DDBJ whole genome shotgun (WGS) entry which is preliminary data.</text>
</comment>
<proteinExistence type="predicted"/>
<dbReference type="Pfam" id="PF03602">
    <property type="entry name" value="Cons_hypoth95"/>
    <property type="match status" value="1"/>
</dbReference>
<dbReference type="InterPro" id="IPR004398">
    <property type="entry name" value="RNA_MeTrfase_RsmD"/>
</dbReference>
<evidence type="ECO:0000313" key="3">
    <source>
        <dbReference type="EMBL" id="ENH98347.1"/>
    </source>
</evidence>
<dbReference type="InterPro" id="IPR029063">
    <property type="entry name" value="SAM-dependent_MTases_sf"/>
</dbReference>
<dbReference type="SUPFAM" id="SSF53335">
    <property type="entry name" value="S-adenosyl-L-methionine-dependent methyltransferases"/>
    <property type="match status" value="1"/>
</dbReference>
<dbReference type="GO" id="GO:0003676">
    <property type="term" value="F:nucleic acid binding"/>
    <property type="evidence" value="ECO:0007669"/>
    <property type="project" value="InterPro"/>
</dbReference>
<dbReference type="PANTHER" id="PTHR43542:SF1">
    <property type="entry name" value="METHYLTRANSFERASE"/>
    <property type="match status" value="1"/>
</dbReference>
<dbReference type="EMBL" id="APML01000004">
    <property type="protein sequence ID" value="ENH98347.1"/>
    <property type="molecule type" value="Genomic_DNA"/>
</dbReference>
<reference evidence="3 4" key="1">
    <citation type="submission" date="2013-03" db="EMBL/GenBank/DDBJ databases">
        <title>Draft genome sequence of Gracibacillus halophilus YIM-C55.5, a moderately halophilic and thermophilic organism from the Xiaochaidamu salt lake.</title>
        <authorList>
            <person name="Sugumar T."/>
            <person name="Polireddy D.R."/>
            <person name="Antony A."/>
            <person name="Madhava Y.R."/>
            <person name="Sivakumar N."/>
        </authorList>
    </citation>
    <scope>NUCLEOTIDE SEQUENCE [LARGE SCALE GENOMIC DNA]</scope>
    <source>
        <strain evidence="3 4">YIM-C55.5</strain>
    </source>
</reference>
<organism evidence="3 4">
    <name type="scientific">Gracilibacillus halophilus YIM-C55.5</name>
    <dbReference type="NCBI Taxonomy" id="1308866"/>
    <lineage>
        <taxon>Bacteria</taxon>
        <taxon>Bacillati</taxon>
        <taxon>Bacillota</taxon>
        <taxon>Bacilli</taxon>
        <taxon>Bacillales</taxon>
        <taxon>Bacillaceae</taxon>
        <taxon>Gracilibacillus</taxon>
    </lineage>
</organism>
<evidence type="ECO:0000313" key="4">
    <source>
        <dbReference type="Proteomes" id="UP000012283"/>
    </source>
</evidence>